<protein>
    <submittedName>
        <fullName evidence="1">Uncharacterized protein</fullName>
    </submittedName>
</protein>
<proteinExistence type="predicted"/>
<comment type="caution">
    <text evidence="1">The sequence shown here is derived from an EMBL/GenBank/DDBJ whole genome shotgun (WGS) entry which is preliminary data.</text>
</comment>
<accession>M6BEX2</accession>
<dbReference type="AlphaFoldDB" id="M6BEX2"/>
<organism evidence="1 2">
    <name type="scientific">Leptospira borgpetersenii serovar Hardjo-bovis str. Sponselee</name>
    <dbReference type="NCBI Taxonomy" id="1303729"/>
    <lineage>
        <taxon>Bacteria</taxon>
        <taxon>Pseudomonadati</taxon>
        <taxon>Spirochaetota</taxon>
        <taxon>Spirochaetia</taxon>
        <taxon>Leptospirales</taxon>
        <taxon>Leptospiraceae</taxon>
        <taxon>Leptospira</taxon>
    </lineage>
</organism>
<dbReference type="EMBL" id="ANMU01000189">
    <property type="protein sequence ID" value="EMJ77141.1"/>
    <property type="molecule type" value="Genomic_DNA"/>
</dbReference>
<dbReference type="Proteomes" id="UP000011873">
    <property type="component" value="Unassembled WGS sequence"/>
</dbReference>
<name>M6BEX2_LEPBO</name>
<gene>
    <name evidence="1" type="ORF">LEP1GSC016_0658</name>
</gene>
<dbReference type="PATRIC" id="fig|1218567.3.peg.4466"/>
<dbReference type="RefSeq" id="WP_020780807.1">
    <property type="nucleotide sequence ID" value="NZ_ANMU01000189.1"/>
</dbReference>
<sequence length="56" mass="6379">MKLSLHSALVKPIGGTNSYSPVYKSVRVIASYSTILKQHTIVFLKKHALFLIRFFQ</sequence>
<evidence type="ECO:0000313" key="2">
    <source>
        <dbReference type="Proteomes" id="UP000011873"/>
    </source>
</evidence>
<evidence type="ECO:0000313" key="1">
    <source>
        <dbReference type="EMBL" id="EMJ77141.1"/>
    </source>
</evidence>
<reference evidence="1 2" key="1">
    <citation type="submission" date="2013-01" db="EMBL/GenBank/DDBJ databases">
        <authorList>
            <person name="Harkins D.M."/>
            <person name="Durkin A.S."/>
            <person name="Brinkac L.M."/>
            <person name="Haft D.H."/>
            <person name="Selengut J.D."/>
            <person name="Sanka R."/>
            <person name="DePew J."/>
            <person name="Purushe J."/>
            <person name="Galloway R.L."/>
            <person name="Vinetz J.M."/>
            <person name="Sutton G.G."/>
            <person name="Nierman W.C."/>
            <person name="Fouts D.E."/>
        </authorList>
    </citation>
    <scope>NUCLEOTIDE SEQUENCE [LARGE SCALE GENOMIC DNA]</scope>
    <source>
        <strain evidence="1 2">Sponselee CDC</strain>
    </source>
</reference>